<protein>
    <submittedName>
        <fullName evidence="1">Uncharacterized protein</fullName>
    </submittedName>
</protein>
<evidence type="ECO:0000313" key="1">
    <source>
        <dbReference type="EMBL" id="EWZ37875.1"/>
    </source>
</evidence>
<dbReference type="HOGENOM" id="CLU_2849754_0_0_1"/>
<dbReference type="Proteomes" id="UP000030766">
    <property type="component" value="Unassembled WGS sequence"/>
</dbReference>
<dbReference type="EMBL" id="JH717901">
    <property type="protein sequence ID" value="EWZ37875.1"/>
    <property type="molecule type" value="Genomic_DNA"/>
</dbReference>
<accession>W9K7F5</accession>
<reference evidence="1" key="2">
    <citation type="submission" date="2012-06" db="EMBL/GenBank/DDBJ databases">
        <title>Annotation of the Genome Sequence of Fusarium oxysporum Fo47.</title>
        <authorList>
            <consortium name="The Broad Institute Genomics Platform"/>
            <person name="Ma L.-J."/>
            <person name="Corby-Kistler H."/>
            <person name="Broz K."/>
            <person name="Gale L.R."/>
            <person name="Jonkers W."/>
            <person name="O'Donnell K."/>
            <person name="Ploetz R."/>
            <person name="Steinberg C."/>
            <person name="Schwartz D.C."/>
            <person name="VanEtten H."/>
            <person name="Zhou S."/>
            <person name="Young S.K."/>
            <person name="Zeng Q."/>
            <person name="Gargeya S."/>
            <person name="Fitzgerald M."/>
            <person name="Abouelleil A."/>
            <person name="Alvarado L."/>
            <person name="Chapman S.B."/>
            <person name="Gainer-Dewar J."/>
            <person name="Goldberg J."/>
            <person name="Griggs A."/>
            <person name="Gujja S."/>
            <person name="Hansen M."/>
            <person name="Howarth C."/>
            <person name="Imamovic A."/>
            <person name="Ireland A."/>
            <person name="Larimer J."/>
            <person name="McCowan C."/>
            <person name="Murphy C."/>
            <person name="Pearson M."/>
            <person name="Poon T.W."/>
            <person name="Priest M."/>
            <person name="Roberts A."/>
            <person name="Saif S."/>
            <person name="Shea T."/>
            <person name="Sykes S."/>
            <person name="Wortman J."/>
            <person name="Nusbaum C."/>
            <person name="Birren B."/>
        </authorList>
    </citation>
    <scope>NUCLEOTIDE SEQUENCE</scope>
    <source>
        <strain evidence="1">Fo47</strain>
    </source>
</reference>
<organism evidence="1">
    <name type="scientific">Fusarium oxysporum Fo47</name>
    <dbReference type="NCBI Taxonomy" id="660027"/>
    <lineage>
        <taxon>Eukaryota</taxon>
        <taxon>Fungi</taxon>
        <taxon>Dikarya</taxon>
        <taxon>Ascomycota</taxon>
        <taxon>Pezizomycotina</taxon>
        <taxon>Sordariomycetes</taxon>
        <taxon>Hypocreomycetidae</taxon>
        <taxon>Hypocreales</taxon>
        <taxon>Nectriaceae</taxon>
        <taxon>Fusarium</taxon>
        <taxon>Fusarium oxysporum species complex</taxon>
    </lineage>
</organism>
<proteinExistence type="predicted"/>
<name>W9K7F5_FUSOX</name>
<dbReference type="VEuPathDB" id="FungiDB:FOZG_09710"/>
<sequence>MQYDAHDVMESLVHASMASAKKLEVLVMTGQFIDGSVYRYLVLLRCNTIAMSRNALVYCETPPST</sequence>
<dbReference type="AlphaFoldDB" id="W9K7F5"/>
<reference evidence="1" key="1">
    <citation type="submission" date="2011-06" db="EMBL/GenBank/DDBJ databases">
        <title>The Genome Sequence of Fusarium oxysporum Fo47.</title>
        <authorList>
            <consortium name="The Broad Institute Genome Sequencing Platform"/>
            <person name="Ma L.-J."/>
            <person name="Gale L.R."/>
            <person name="Schwartz D.C."/>
            <person name="Zhou S."/>
            <person name="Corby-Kistler H."/>
            <person name="Young S.K."/>
            <person name="Zeng Q."/>
            <person name="Gargeya S."/>
            <person name="Fitzgerald M."/>
            <person name="Haas B."/>
            <person name="Abouelleil A."/>
            <person name="Alvarado L."/>
            <person name="Arachchi H.M."/>
            <person name="Berlin A."/>
            <person name="Brown A."/>
            <person name="Chapman S.B."/>
            <person name="Chen Z."/>
            <person name="Dunbar C."/>
            <person name="Freedman E."/>
            <person name="Gearin G."/>
            <person name="Gellesch M."/>
            <person name="Goldberg J."/>
            <person name="Griggs A."/>
            <person name="Gujja S."/>
            <person name="Heiman D."/>
            <person name="Howarth C."/>
            <person name="Larson L."/>
            <person name="Lui A."/>
            <person name="MacDonald P.J.P."/>
            <person name="Mehta T."/>
            <person name="Montmayeur A."/>
            <person name="Murphy C."/>
            <person name="Neiman D."/>
            <person name="Pearson M."/>
            <person name="Priest M."/>
            <person name="Roberts A."/>
            <person name="Saif S."/>
            <person name="Shea T."/>
            <person name="Shenoy N."/>
            <person name="Sisk P."/>
            <person name="Stolte C."/>
            <person name="Sykes S."/>
            <person name="Wortman J."/>
            <person name="Nusbaum C."/>
            <person name="Birren B."/>
        </authorList>
    </citation>
    <scope>NUCLEOTIDE SEQUENCE [LARGE SCALE GENOMIC DNA]</scope>
    <source>
        <strain evidence="1">Fo47</strain>
    </source>
</reference>
<gene>
    <name evidence="1" type="ORF">FOZG_09710</name>
</gene>